<reference evidence="5 6" key="1">
    <citation type="journal article" date="2015" name="Nature">
        <title>rRNA introns, odd ribosomes, and small enigmatic genomes across a large radiation of phyla.</title>
        <authorList>
            <person name="Brown C.T."/>
            <person name="Hug L.A."/>
            <person name="Thomas B.C."/>
            <person name="Sharon I."/>
            <person name="Castelle C.J."/>
            <person name="Singh A."/>
            <person name="Wilkins M.J."/>
            <person name="Williams K.H."/>
            <person name="Banfield J.F."/>
        </authorList>
    </citation>
    <scope>NUCLEOTIDE SEQUENCE [LARGE SCALE GENOMIC DNA]</scope>
</reference>
<name>A0A0G1VP32_9BACT</name>
<sequence length="186" mass="21163">MFLIVGLGNPGKRYEKTWHSLGFLAVDEFAEKNNFPDFRLDKKSNSLVCQKDNVILAKPQTFMNKSGLTVKKLIENWKLKIENLIVVHDDADLPKGEIRISKDRGTAGHKGIESIISVFKSRNFIRIRIGVRPANYIPGSKSLDRFVLRKFAKNEEKIVAEVIKKTTEAVEMILKDDAEKAMAEFN</sequence>
<evidence type="ECO:0000256" key="2">
    <source>
        <dbReference type="ARBA" id="ARBA00022801"/>
    </source>
</evidence>
<dbReference type="EC" id="3.1.1.29" evidence="4"/>
<dbReference type="GO" id="GO:0072344">
    <property type="term" value="P:rescue of stalled ribosome"/>
    <property type="evidence" value="ECO:0007669"/>
    <property type="project" value="UniProtKB-UniRule"/>
</dbReference>
<dbReference type="GO" id="GO:0006515">
    <property type="term" value="P:protein quality control for misfolded or incompletely synthesized proteins"/>
    <property type="evidence" value="ECO:0007669"/>
    <property type="project" value="UniProtKB-UniRule"/>
</dbReference>
<evidence type="ECO:0000256" key="4">
    <source>
        <dbReference type="HAMAP-Rule" id="MF_00083"/>
    </source>
</evidence>
<dbReference type="AlphaFoldDB" id="A0A0G1VP32"/>
<keyword evidence="3 4" id="KW-0694">RNA-binding</keyword>
<feature type="binding site" evidence="4">
    <location>
        <position position="62"/>
    </location>
    <ligand>
        <name>tRNA</name>
        <dbReference type="ChEBI" id="CHEBI:17843"/>
    </ligand>
</feature>
<evidence type="ECO:0000256" key="1">
    <source>
        <dbReference type="ARBA" id="ARBA00022555"/>
    </source>
</evidence>
<dbReference type="PATRIC" id="fig|1618669.3.peg.455"/>
<feature type="site" description="Discriminates between blocked and unblocked aminoacyl-tRNA" evidence="4">
    <location>
        <position position="9"/>
    </location>
</feature>
<dbReference type="HAMAP" id="MF_00083">
    <property type="entry name" value="Pept_tRNA_hydro_bact"/>
    <property type="match status" value="1"/>
</dbReference>
<keyword evidence="1 4" id="KW-0820">tRNA-binding</keyword>
<accession>A0A0G1VP32</accession>
<dbReference type="Pfam" id="PF01195">
    <property type="entry name" value="Pept_tRNA_hydro"/>
    <property type="match status" value="1"/>
</dbReference>
<feature type="binding site" evidence="4">
    <location>
        <position position="14"/>
    </location>
    <ligand>
        <name>tRNA</name>
        <dbReference type="ChEBI" id="CHEBI:17843"/>
    </ligand>
</feature>
<keyword evidence="4" id="KW-0963">Cytoplasm</keyword>
<dbReference type="GO" id="GO:0005737">
    <property type="term" value="C:cytoplasm"/>
    <property type="evidence" value="ECO:0007669"/>
    <property type="project" value="UniProtKB-SubCell"/>
</dbReference>
<comment type="subunit">
    <text evidence="4">Monomer.</text>
</comment>
<feature type="active site" description="Proton acceptor" evidence="4">
    <location>
        <position position="19"/>
    </location>
</feature>
<comment type="function">
    <text evidence="4">Hydrolyzes ribosome-free peptidyl-tRNAs (with 1 or more amino acids incorporated), which drop off the ribosome during protein synthesis, or as a result of ribosome stalling.</text>
</comment>
<protein>
    <recommendedName>
        <fullName evidence="4">Peptidyl-tRNA hydrolase</fullName>
        <shortName evidence="4">Pth</shortName>
        <ecNumber evidence="4">3.1.1.29</ecNumber>
    </recommendedName>
</protein>
<dbReference type="PANTHER" id="PTHR17224:SF1">
    <property type="entry name" value="PEPTIDYL-TRNA HYDROLASE"/>
    <property type="match status" value="1"/>
</dbReference>
<dbReference type="Gene3D" id="3.40.50.1470">
    <property type="entry name" value="Peptidyl-tRNA hydrolase"/>
    <property type="match status" value="1"/>
</dbReference>
<comment type="caution">
    <text evidence="5">The sequence shown here is derived from an EMBL/GenBank/DDBJ whole genome shotgun (WGS) entry which is preliminary data.</text>
</comment>
<gene>
    <name evidence="4" type="primary">pth</name>
    <name evidence="5" type="ORF">UY44_C0014G0005</name>
</gene>
<dbReference type="EMBL" id="LCPZ01000014">
    <property type="protein sequence ID" value="KKW08218.1"/>
    <property type="molecule type" value="Genomic_DNA"/>
</dbReference>
<comment type="function">
    <text evidence="4">Catalyzes the release of premature peptidyl moieties from peptidyl-tRNA molecules trapped in stalled 50S ribosomal subunits, and thus maintains levels of free tRNAs and 50S ribosomes.</text>
</comment>
<dbReference type="NCBIfam" id="TIGR00447">
    <property type="entry name" value="pth"/>
    <property type="match status" value="1"/>
</dbReference>
<dbReference type="InterPro" id="IPR001328">
    <property type="entry name" value="Pept_tRNA_hydro"/>
</dbReference>
<comment type="similarity">
    <text evidence="4">Belongs to the PTH family.</text>
</comment>
<dbReference type="InterPro" id="IPR036416">
    <property type="entry name" value="Pept_tRNA_hydro_sf"/>
</dbReference>
<proteinExistence type="inferred from homology"/>
<evidence type="ECO:0000313" key="5">
    <source>
        <dbReference type="EMBL" id="KKW08218.1"/>
    </source>
</evidence>
<evidence type="ECO:0000313" key="6">
    <source>
        <dbReference type="Proteomes" id="UP000033965"/>
    </source>
</evidence>
<dbReference type="SUPFAM" id="SSF53178">
    <property type="entry name" value="Peptidyl-tRNA hydrolase-like"/>
    <property type="match status" value="1"/>
</dbReference>
<keyword evidence="2 4" id="KW-0378">Hydrolase</keyword>
<dbReference type="Proteomes" id="UP000033965">
    <property type="component" value="Unassembled WGS sequence"/>
</dbReference>
<feature type="site" description="Stabilizes the basic form of H active site to accept a proton" evidence="4">
    <location>
        <position position="89"/>
    </location>
</feature>
<dbReference type="GO" id="GO:0004045">
    <property type="term" value="F:peptidyl-tRNA hydrolase activity"/>
    <property type="evidence" value="ECO:0007669"/>
    <property type="project" value="UniProtKB-UniRule"/>
</dbReference>
<evidence type="ECO:0000256" key="3">
    <source>
        <dbReference type="ARBA" id="ARBA00022884"/>
    </source>
</evidence>
<comment type="catalytic activity">
    <reaction evidence="4">
        <text>an N-acyl-L-alpha-aminoacyl-tRNA + H2O = an N-acyl-L-amino acid + a tRNA + H(+)</text>
        <dbReference type="Rhea" id="RHEA:54448"/>
        <dbReference type="Rhea" id="RHEA-COMP:10123"/>
        <dbReference type="Rhea" id="RHEA-COMP:13883"/>
        <dbReference type="ChEBI" id="CHEBI:15377"/>
        <dbReference type="ChEBI" id="CHEBI:15378"/>
        <dbReference type="ChEBI" id="CHEBI:59874"/>
        <dbReference type="ChEBI" id="CHEBI:78442"/>
        <dbReference type="ChEBI" id="CHEBI:138191"/>
        <dbReference type="EC" id="3.1.1.29"/>
    </reaction>
</comment>
<organism evidence="5 6">
    <name type="scientific">Candidatus Kaiserbacteria bacterium GW2011_GWA2_49_19</name>
    <dbReference type="NCBI Taxonomy" id="1618669"/>
    <lineage>
        <taxon>Bacteria</taxon>
        <taxon>Candidatus Kaiseribacteriota</taxon>
    </lineage>
</organism>
<comment type="subcellular location">
    <subcellularLocation>
        <location evidence="4">Cytoplasm</location>
    </subcellularLocation>
</comment>
<dbReference type="PANTHER" id="PTHR17224">
    <property type="entry name" value="PEPTIDYL-TRNA HYDROLASE"/>
    <property type="match status" value="1"/>
</dbReference>
<dbReference type="GO" id="GO:0000049">
    <property type="term" value="F:tRNA binding"/>
    <property type="evidence" value="ECO:0007669"/>
    <property type="project" value="UniProtKB-UniRule"/>
</dbReference>
<comment type="caution">
    <text evidence="4">Lacks conserved residue(s) required for the propagation of feature annotation.</text>
</comment>
<dbReference type="CDD" id="cd00462">
    <property type="entry name" value="PTH"/>
    <property type="match status" value="1"/>
</dbReference>
<feature type="binding site" evidence="4">
    <location>
        <position position="64"/>
    </location>
    <ligand>
        <name>tRNA</name>
        <dbReference type="ChEBI" id="CHEBI:17843"/>
    </ligand>
</feature>